<evidence type="ECO:0000256" key="3">
    <source>
        <dbReference type="ARBA" id="ARBA00023125"/>
    </source>
</evidence>
<accession>A0A1N7KP77</accession>
<dbReference type="EMBL" id="FTOM01000002">
    <property type="protein sequence ID" value="SIS63354.1"/>
    <property type="molecule type" value="Genomic_DNA"/>
</dbReference>
<evidence type="ECO:0000256" key="4">
    <source>
        <dbReference type="ARBA" id="ARBA00023163"/>
    </source>
</evidence>
<evidence type="ECO:0000313" key="7">
    <source>
        <dbReference type="Proteomes" id="UP000186098"/>
    </source>
</evidence>
<dbReference type="GO" id="GO:0003677">
    <property type="term" value="F:DNA binding"/>
    <property type="evidence" value="ECO:0007669"/>
    <property type="project" value="UniProtKB-KW"/>
</dbReference>
<keyword evidence="7" id="KW-1185">Reference proteome</keyword>
<dbReference type="AlphaFoldDB" id="A0A1N7KP77"/>
<name>A0A1N7KP77_9RHOB</name>
<dbReference type="InterPro" id="IPR010982">
    <property type="entry name" value="Lambda_DNA-bd_dom_sf"/>
</dbReference>
<evidence type="ECO:0000313" key="6">
    <source>
        <dbReference type="EMBL" id="SIS63354.1"/>
    </source>
</evidence>
<feature type="domain" description="Ner winged helix-turn-helix DNA-binding" evidence="5">
    <location>
        <begin position="16"/>
        <end position="81"/>
    </location>
</feature>
<gene>
    <name evidence="6" type="ORF">SAMN05421795_1026</name>
</gene>
<comment type="similarity">
    <text evidence="1">Belongs to the ner transcriptional regulatory family.</text>
</comment>
<keyword evidence="2" id="KW-0805">Transcription regulation</keyword>
<sequence>MFAEEMPDFINAPHERLKMELRLRGKSFASIVRELDVFRSSVSLVSQGLRRSEKIEKALAEAIGMTPQDLFPDRYPAEEEPTGHQT</sequence>
<keyword evidence="4" id="KW-0804">Transcription</keyword>
<reference evidence="7" key="1">
    <citation type="submission" date="2017-01" db="EMBL/GenBank/DDBJ databases">
        <authorList>
            <person name="Varghese N."/>
            <person name="Submissions S."/>
        </authorList>
    </citation>
    <scope>NUCLEOTIDE SEQUENCE [LARGE SCALE GENOMIC DNA]</scope>
    <source>
        <strain evidence="7">DSM 18714</strain>
    </source>
</reference>
<protein>
    <submittedName>
        <fullName evidence="6">Transcriptional regulator, Nlp family</fullName>
    </submittedName>
</protein>
<evidence type="ECO:0000256" key="2">
    <source>
        <dbReference type="ARBA" id="ARBA00023015"/>
    </source>
</evidence>
<keyword evidence="3" id="KW-0238">DNA-binding</keyword>
<proteinExistence type="inferred from homology"/>
<dbReference type="STRING" id="407234.SAMN05421795_1026"/>
<dbReference type="Gene3D" id="1.10.260.40">
    <property type="entry name" value="lambda repressor-like DNA-binding domains"/>
    <property type="match status" value="1"/>
</dbReference>
<dbReference type="Proteomes" id="UP000186098">
    <property type="component" value="Unassembled WGS sequence"/>
</dbReference>
<dbReference type="Pfam" id="PF13693">
    <property type="entry name" value="HTH_35"/>
    <property type="match status" value="1"/>
</dbReference>
<dbReference type="RefSeq" id="WP_235819294.1">
    <property type="nucleotide sequence ID" value="NZ_OBMN01000002.1"/>
</dbReference>
<evidence type="ECO:0000259" key="5">
    <source>
        <dbReference type="Pfam" id="PF13693"/>
    </source>
</evidence>
<dbReference type="InterPro" id="IPR038722">
    <property type="entry name" value="Ner_HTH_dom"/>
</dbReference>
<evidence type="ECO:0000256" key="1">
    <source>
        <dbReference type="ARBA" id="ARBA00006157"/>
    </source>
</evidence>
<dbReference type="SUPFAM" id="SSF47413">
    <property type="entry name" value="lambda repressor-like DNA-binding domains"/>
    <property type="match status" value="1"/>
</dbReference>
<organism evidence="6 7">
    <name type="scientific">Phaeovulum vinaykumarii</name>
    <dbReference type="NCBI Taxonomy" id="407234"/>
    <lineage>
        <taxon>Bacteria</taxon>
        <taxon>Pseudomonadati</taxon>
        <taxon>Pseudomonadota</taxon>
        <taxon>Alphaproteobacteria</taxon>
        <taxon>Rhodobacterales</taxon>
        <taxon>Paracoccaceae</taxon>
        <taxon>Phaeovulum</taxon>
    </lineage>
</organism>